<dbReference type="EMBL" id="BPLR01019542">
    <property type="protein sequence ID" value="GIX69036.1"/>
    <property type="molecule type" value="Genomic_DNA"/>
</dbReference>
<gene>
    <name evidence="1" type="ORF">CEXT_221821</name>
</gene>
<dbReference type="AlphaFoldDB" id="A0AAV4MAD4"/>
<reference evidence="1 2" key="1">
    <citation type="submission" date="2021-06" db="EMBL/GenBank/DDBJ databases">
        <title>Caerostris extrusa draft genome.</title>
        <authorList>
            <person name="Kono N."/>
            <person name="Arakawa K."/>
        </authorList>
    </citation>
    <scope>NUCLEOTIDE SEQUENCE [LARGE SCALE GENOMIC DNA]</scope>
</reference>
<organism evidence="1 2">
    <name type="scientific">Caerostris extrusa</name>
    <name type="common">Bark spider</name>
    <name type="synonym">Caerostris bankana</name>
    <dbReference type="NCBI Taxonomy" id="172846"/>
    <lineage>
        <taxon>Eukaryota</taxon>
        <taxon>Metazoa</taxon>
        <taxon>Ecdysozoa</taxon>
        <taxon>Arthropoda</taxon>
        <taxon>Chelicerata</taxon>
        <taxon>Arachnida</taxon>
        <taxon>Araneae</taxon>
        <taxon>Araneomorphae</taxon>
        <taxon>Entelegynae</taxon>
        <taxon>Araneoidea</taxon>
        <taxon>Araneidae</taxon>
        <taxon>Caerostris</taxon>
    </lineage>
</organism>
<protein>
    <submittedName>
        <fullName evidence="1">Uncharacterized protein</fullName>
    </submittedName>
</protein>
<sequence length="117" mass="13536">MQINSFPLPSYSQPLRVMKSQGGVNRIPLSLHRKETAKEEMITRSCLCWACGNISRPDNFSCIGNMYRIEAYLFRRRGKETAASPLLIHLIQFFGEIEFGSRPWERGEYTFKEASIE</sequence>
<comment type="caution">
    <text evidence="1">The sequence shown here is derived from an EMBL/GenBank/DDBJ whole genome shotgun (WGS) entry which is preliminary data.</text>
</comment>
<dbReference type="Proteomes" id="UP001054945">
    <property type="component" value="Unassembled WGS sequence"/>
</dbReference>
<evidence type="ECO:0000313" key="1">
    <source>
        <dbReference type="EMBL" id="GIX69036.1"/>
    </source>
</evidence>
<keyword evidence="2" id="KW-1185">Reference proteome</keyword>
<proteinExistence type="predicted"/>
<name>A0AAV4MAD4_CAEEX</name>
<accession>A0AAV4MAD4</accession>
<evidence type="ECO:0000313" key="2">
    <source>
        <dbReference type="Proteomes" id="UP001054945"/>
    </source>
</evidence>